<organism evidence="1 2">
    <name type="scientific">Roseateles oligotrophus</name>
    <dbReference type="NCBI Taxonomy" id="1769250"/>
    <lineage>
        <taxon>Bacteria</taxon>
        <taxon>Pseudomonadati</taxon>
        <taxon>Pseudomonadota</taxon>
        <taxon>Betaproteobacteria</taxon>
        <taxon>Burkholderiales</taxon>
        <taxon>Sphaerotilaceae</taxon>
        <taxon>Roseateles</taxon>
    </lineage>
</organism>
<gene>
    <name evidence="1" type="ORF">LNV07_02035</name>
</gene>
<protein>
    <submittedName>
        <fullName evidence="1">Uncharacterized protein</fullName>
    </submittedName>
</protein>
<accession>A0ABT2YBX2</accession>
<comment type="caution">
    <text evidence="1">The sequence shown here is derived from an EMBL/GenBank/DDBJ whole genome shotgun (WGS) entry which is preliminary data.</text>
</comment>
<keyword evidence="2" id="KW-1185">Reference proteome</keyword>
<name>A0ABT2YBX2_9BURK</name>
<dbReference type="Proteomes" id="UP001209701">
    <property type="component" value="Unassembled WGS sequence"/>
</dbReference>
<sequence>MALNAEDTWTQGDLLWRDERWTAQVIKNEDDEGWAVAMTLAGEAEPALVGPWTMGRDKKNPKPLSAPAFHTLVKTASEVLRRHEQQLHAQLHKSLKIDSEKGRLTVLLDIVPDEDNPYATLTAKNADGEALAQVKVSAGFKLTEGSAQAWVERDFLRP</sequence>
<proteinExistence type="predicted"/>
<evidence type="ECO:0000313" key="1">
    <source>
        <dbReference type="EMBL" id="MCV2366875.1"/>
    </source>
</evidence>
<dbReference type="EMBL" id="JAJIRN010000001">
    <property type="protein sequence ID" value="MCV2366875.1"/>
    <property type="molecule type" value="Genomic_DNA"/>
</dbReference>
<evidence type="ECO:0000313" key="2">
    <source>
        <dbReference type="Proteomes" id="UP001209701"/>
    </source>
</evidence>
<reference evidence="1 2" key="1">
    <citation type="submission" date="2021-11" db="EMBL/GenBank/DDBJ databases">
        <authorList>
            <person name="Liang Q."/>
            <person name="Mou H."/>
            <person name="Liu Z."/>
        </authorList>
    </citation>
    <scope>NUCLEOTIDE SEQUENCE [LARGE SCALE GENOMIC DNA]</scope>
    <source>
        <strain evidence="1 2">CHU3</strain>
    </source>
</reference>